<evidence type="ECO:0000313" key="4">
    <source>
        <dbReference type="EMBL" id="QFG10315.1"/>
    </source>
</evidence>
<keyword evidence="5" id="KW-1185">Reference proteome</keyword>
<sequence>MPNAEIQIQGNLTADPELRFLDSGVATAQFSVASTPRIKRGDEWVDGETVFLRTTVWRELAEGAADALKKGDSVVVIGKLKQRSFEDKKTGEKRTVFEIDGEFVGKSVRKRRERNGGGYSGGGNSNNWVGDEPPF</sequence>
<dbReference type="NCBIfam" id="TIGR00621">
    <property type="entry name" value="ssb"/>
    <property type="match status" value="1"/>
</dbReference>
<dbReference type="SUPFAM" id="SSF50249">
    <property type="entry name" value="Nucleic acid-binding proteins"/>
    <property type="match status" value="1"/>
</dbReference>
<feature type="region of interest" description="Disordered" evidence="3">
    <location>
        <begin position="110"/>
        <end position="135"/>
    </location>
</feature>
<dbReference type="PROSITE" id="PS50935">
    <property type="entry name" value="SSB"/>
    <property type="match status" value="1"/>
</dbReference>
<dbReference type="HAMAP" id="MF_00984">
    <property type="entry name" value="SSB"/>
    <property type="match status" value="1"/>
</dbReference>
<evidence type="ECO:0000256" key="3">
    <source>
        <dbReference type="SAM" id="MobiDB-lite"/>
    </source>
</evidence>
<dbReference type="GO" id="GO:0006260">
    <property type="term" value="P:DNA replication"/>
    <property type="evidence" value="ECO:0007669"/>
    <property type="project" value="InterPro"/>
</dbReference>
<dbReference type="CDD" id="cd04496">
    <property type="entry name" value="SSB_OBF"/>
    <property type="match status" value="1"/>
</dbReference>
<dbReference type="GO" id="GO:0009295">
    <property type="term" value="C:nucleoid"/>
    <property type="evidence" value="ECO:0007669"/>
    <property type="project" value="TreeGrafter"/>
</dbReference>
<evidence type="ECO:0000256" key="1">
    <source>
        <dbReference type="ARBA" id="ARBA00023125"/>
    </source>
</evidence>
<dbReference type="EMBL" id="MN234187">
    <property type="protein sequence ID" value="QFG10315.1"/>
    <property type="molecule type" value="Genomic_DNA"/>
</dbReference>
<organism evidence="4 5">
    <name type="scientific">Mycobacterium phage DyoEdafos</name>
    <dbReference type="NCBI Taxonomy" id="2599860"/>
    <lineage>
        <taxon>Viruses</taxon>
        <taxon>Duplodnaviria</taxon>
        <taxon>Heunggongvirae</taxon>
        <taxon>Uroviricota</taxon>
        <taxon>Caudoviricetes</taxon>
        <taxon>Vilmaviridae</taxon>
        <taxon>Lclasvirinae</taxon>
        <taxon>Bromdenvirus</taxon>
        <taxon>Bromdenvirus dyoedafos</taxon>
    </lineage>
</organism>
<dbReference type="PANTHER" id="PTHR10302:SF27">
    <property type="entry name" value="SINGLE-STRANDED DNA-BINDING PROTEIN"/>
    <property type="match status" value="1"/>
</dbReference>
<dbReference type="Gene3D" id="2.40.50.140">
    <property type="entry name" value="Nucleic acid-binding proteins"/>
    <property type="match status" value="1"/>
</dbReference>
<dbReference type="InterPro" id="IPR012340">
    <property type="entry name" value="NA-bd_OB-fold"/>
</dbReference>
<dbReference type="KEGG" id="vg:63210028"/>
<dbReference type="Proteomes" id="UP000327317">
    <property type="component" value="Segment"/>
</dbReference>
<evidence type="ECO:0000313" key="5">
    <source>
        <dbReference type="Proteomes" id="UP000327317"/>
    </source>
</evidence>
<dbReference type="PANTHER" id="PTHR10302">
    <property type="entry name" value="SINGLE-STRANDED DNA-BINDING PROTEIN"/>
    <property type="match status" value="1"/>
</dbReference>
<gene>
    <name evidence="4" type="primary">87</name>
    <name evidence="4" type="ORF">SEA_DYOEDAFOS_87</name>
</gene>
<dbReference type="Pfam" id="PF00436">
    <property type="entry name" value="SSB"/>
    <property type="match status" value="1"/>
</dbReference>
<dbReference type="PIRSF" id="PIRSF002070">
    <property type="entry name" value="SSB"/>
    <property type="match status" value="1"/>
</dbReference>
<dbReference type="RefSeq" id="YP_010013435.1">
    <property type="nucleotide sequence ID" value="NC_053511.1"/>
</dbReference>
<dbReference type="InterPro" id="IPR011344">
    <property type="entry name" value="ssDNA-bd"/>
</dbReference>
<accession>A0A5J6THX4</accession>
<reference evidence="4 5" key="1">
    <citation type="submission" date="2019-07" db="EMBL/GenBank/DDBJ databases">
        <authorList>
            <person name="Stoner T.H."/>
            <person name="Garlena R.A."/>
            <person name="Russell D.A."/>
            <person name="Pope W.H."/>
            <person name="Jacobs-Sera D."/>
            <person name="Hatfull G.F."/>
        </authorList>
    </citation>
    <scope>NUCLEOTIDE SEQUENCE [LARGE SCALE GENOMIC DNA]</scope>
</reference>
<keyword evidence="1 2" id="KW-0238">DNA-binding</keyword>
<name>A0A5J6THX4_9CAUD</name>
<proteinExistence type="inferred from homology"/>
<protein>
    <recommendedName>
        <fullName evidence="2">Single-stranded DNA-binding protein</fullName>
    </recommendedName>
</protein>
<evidence type="ECO:0000256" key="2">
    <source>
        <dbReference type="PIRNR" id="PIRNR002070"/>
    </source>
</evidence>
<dbReference type="GeneID" id="63210028"/>
<dbReference type="InterPro" id="IPR000424">
    <property type="entry name" value="Primosome_PriB/ssb"/>
</dbReference>
<dbReference type="GO" id="GO:0003697">
    <property type="term" value="F:single-stranded DNA binding"/>
    <property type="evidence" value="ECO:0007669"/>
    <property type="project" value="InterPro"/>
</dbReference>